<feature type="compositionally biased region" description="Polar residues" evidence="1">
    <location>
        <begin position="1105"/>
        <end position="1114"/>
    </location>
</feature>
<dbReference type="PANTHER" id="PTHR11188:SF168">
    <property type="entry name" value="PROTEIN ECM21-RELATED"/>
    <property type="match status" value="1"/>
</dbReference>
<proteinExistence type="predicted"/>
<feature type="compositionally biased region" description="Basic and acidic residues" evidence="1">
    <location>
        <begin position="1"/>
        <end position="17"/>
    </location>
</feature>
<organism evidence="3 4">
    <name type="scientific">Kluyveromyces marxianus</name>
    <name type="common">Yeast</name>
    <name type="synonym">Candida kefyr</name>
    <dbReference type="NCBI Taxonomy" id="4911"/>
    <lineage>
        <taxon>Eukaryota</taxon>
        <taxon>Fungi</taxon>
        <taxon>Dikarya</taxon>
        <taxon>Ascomycota</taxon>
        <taxon>Saccharomycotina</taxon>
        <taxon>Saccharomycetes</taxon>
        <taxon>Saccharomycetales</taxon>
        <taxon>Saccharomycetaceae</taxon>
        <taxon>Kluyveromyces</taxon>
    </lineage>
</organism>
<dbReference type="EMBL" id="CP015061">
    <property type="protein sequence ID" value="QGN18120.1"/>
    <property type="molecule type" value="Genomic_DNA"/>
</dbReference>
<feature type="compositionally biased region" description="Polar residues" evidence="1">
    <location>
        <begin position="367"/>
        <end position="384"/>
    </location>
</feature>
<dbReference type="SMART" id="SM01017">
    <property type="entry name" value="Arrestin_C"/>
    <property type="match status" value="1"/>
</dbReference>
<feature type="region of interest" description="Disordered" evidence="1">
    <location>
        <begin position="1055"/>
        <end position="1086"/>
    </location>
</feature>
<reference evidence="3 4" key="1">
    <citation type="submission" date="2016-03" db="EMBL/GenBank/DDBJ databases">
        <title>How can Kluyveromyces marxianus grow so fast - potential evolutionary course in Saccharomyces Complex revealed by comparative genomics.</title>
        <authorList>
            <person name="Mo W."/>
            <person name="Lu W."/>
            <person name="Yang X."/>
            <person name="Qi J."/>
            <person name="Lv H."/>
        </authorList>
    </citation>
    <scope>NUCLEOTIDE SEQUENCE [LARGE SCALE GENOMIC DNA]</scope>
    <source>
        <strain evidence="3 4">FIM1</strain>
    </source>
</reference>
<protein>
    <submittedName>
        <fullName evidence="3">Protein ECM21</fullName>
    </submittedName>
</protein>
<accession>A0ABX6F0K0</accession>
<feature type="region of interest" description="Disordered" evidence="1">
    <location>
        <begin position="1"/>
        <end position="117"/>
    </location>
</feature>
<keyword evidence="4" id="KW-1185">Reference proteome</keyword>
<feature type="region of interest" description="Disordered" evidence="1">
    <location>
        <begin position="1099"/>
        <end position="1133"/>
    </location>
</feature>
<feature type="compositionally biased region" description="Polar residues" evidence="1">
    <location>
        <begin position="97"/>
        <end position="113"/>
    </location>
</feature>
<dbReference type="InterPro" id="IPR014752">
    <property type="entry name" value="Arrestin-like_C"/>
</dbReference>
<feature type="region of interest" description="Disordered" evidence="1">
    <location>
        <begin position="561"/>
        <end position="610"/>
    </location>
</feature>
<dbReference type="Gene3D" id="2.60.40.640">
    <property type="match status" value="1"/>
</dbReference>
<dbReference type="InterPro" id="IPR050357">
    <property type="entry name" value="Arrestin_domain-protein"/>
</dbReference>
<feature type="compositionally biased region" description="Low complexity" evidence="1">
    <location>
        <begin position="45"/>
        <end position="62"/>
    </location>
</feature>
<feature type="compositionally biased region" description="Polar residues" evidence="1">
    <location>
        <begin position="561"/>
        <end position="589"/>
    </location>
</feature>
<evidence type="ECO:0000256" key="1">
    <source>
        <dbReference type="SAM" id="MobiDB-lite"/>
    </source>
</evidence>
<feature type="compositionally biased region" description="Polar residues" evidence="1">
    <location>
        <begin position="1063"/>
        <end position="1086"/>
    </location>
</feature>
<sequence length="1133" mass="124056">MSFFSAHEHGKESGDSRRKSKSGIKHAFASILGGQGGGHGGGNSGDSSNNSNNSNNNKNNNHNNHHNHSHSHNGNNSNNGNHGSVGRSHSHSGAASARTSGSSMVRRSNSNVQAPPLGLASNVPGGFGPMMAFGSPYPLYGSQDYGAPQNELATTSDDETENDLDQYRGASSLLEYSFGQELDSADGGPRSRPFSVISDSDIEEEGGGGGGGGASVDLDENCLGRRITRVSTALSAAGSQMSGALDSSRKRAAARAYLLNYLGERGFLKPKLLSSKNGVSFHVATSGDTVFLPTVSPSDDEYLNHLNWLDGDEDYYDGGGAPNSSNPGSRPRMDHRESQSTISASTHGANNNDSNNLHNTHSHSSRPQDASSPSLDGESNSDSVPASVRESGGVPYNIAVIMSLKTPMELSSLKAELYSRIRIYWSNGVPPDRSESEEYYTGGQLHWDFTNENYNLYVGFSSADQEMVIAENTQNIFQSRVFSDIPEFEDRPYLKKSKTKEDFLKKVNAASEFSTNSFQAGDYVFIVPVVFDNNIPESIYLPSARVSYYFRCGVKVINTESANNTDNDSYKNQNSDSALSGNGYNSPHGSNSDLNNDDSNPPSSTGDSSVSHFKFGGSKLFKKMKGHLHIQGGRSITKADYQRLIYSRLSLNLIRTPPMRSISTADKPIYINRVWTDSLSYEISFGQKYVPLDADIPLKIKLVPLIKDLSIKRIRICAIEKITYVSKNLEYEFDQVDLVANDPYSPYYQEFASRRKPERVFPLLEIRTREKGGKAMKEEVVENCIGDNLLSYSSFKDSETNSTVNMVEALTVDTKIRFPKYKVLNKKMARSVPPYGIDEFVQQDYIKSSGNSRRGSAASGVIDFLAGRRSRKDSSVTETNVAVAKNTTTFRVNSNHKVLNHTRLNEPKRGLYVTSINSSHINVKHKLEIMLRISKPDEKDPAKQRHFEVLIDTPVHIVSELCTSDNLELPTYAMATMSDTPFAGTISFDEPLPSFEQAISVPNSPRMSPIGSPQLRASYDPDELSIQQLMLSRASTQNFDDASSQAASMATRRYSNIDEMMGNRNQKSGRSPSLNQGTNVNSGSSPTVTFKNAFVETGADIPLNSEESLNSGNTYEEALLSDDEPPTYEEITS</sequence>
<evidence type="ECO:0000313" key="3">
    <source>
        <dbReference type="EMBL" id="QGN18120.1"/>
    </source>
</evidence>
<dbReference type="PANTHER" id="PTHR11188">
    <property type="entry name" value="ARRESTIN DOMAIN CONTAINING PROTEIN"/>
    <property type="match status" value="1"/>
</dbReference>
<name>A0ABX6F0K0_KLUMA</name>
<evidence type="ECO:0000313" key="4">
    <source>
        <dbReference type="Proteomes" id="UP000422736"/>
    </source>
</evidence>
<feature type="domain" description="Arrestin C-terminal-like" evidence="2">
    <location>
        <begin position="675"/>
        <end position="962"/>
    </location>
</feature>
<feature type="region of interest" description="Disordered" evidence="1">
    <location>
        <begin position="142"/>
        <end position="163"/>
    </location>
</feature>
<gene>
    <name evidence="3" type="primary">ECM21</name>
    <name evidence="3" type="ORF">FIM1_4440</name>
</gene>
<dbReference type="Proteomes" id="UP000422736">
    <property type="component" value="Chromosome 7"/>
</dbReference>
<feature type="region of interest" description="Disordered" evidence="1">
    <location>
        <begin position="181"/>
        <end position="217"/>
    </location>
</feature>
<evidence type="ECO:0000259" key="2">
    <source>
        <dbReference type="SMART" id="SM01017"/>
    </source>
</evidence>
<feature type="compositionally biased region" description="Acidic residues" evidence="1">
    <location>
        <begin position="1119"/>
        <end position="1133"/>
    </location>
</feature>
<feature type="compositionally biased region" description="Low complexity" evidence="1">
    <location>
        <begin position="590"/>
        <end position="610"/>
    </location>
</feature>
<dbReference type="InterPro" id="IPR011022">
    <property type="entry name" value="Arrestin_C-like"/>
</dbReference>
<feature type="compositionally biased region" description="Gly residues" evidence="1">
    <location>
        <begin position="33"/>
        <end position="44"/>
    </location>
</feature>
<feature type="compositionally biased region" description="Low complexity" evidence="1">
    <location>
        <begin position="72"/>
        <end position="93"/>
    </location>
</feature>
<feature type="region of interest" description="Disordered" evidence="1">
    <location>
        <begin position="314"/>
        <end position="390"/>
    </location>
</feature>
<feature type="compositionally biased region" description="Low complexity" evidence="1">
    <location>
        <begin position="347"/>
        <end position="359"/>
    </location>
</feature>